<proteinExistence type="predicted"/>
<dbReference type="Proteomes" id="UP001293593">
    <property type="component" value="Unassembled WGS sequence"/>
</dbReference>
<dbReference type="EMBL" id="JAWXYG010000003">
    <property type="protein sequence ID" value="KAK4276924.1"/>
    <property type="molecule type" value="Genomic_DNA"/>
</dbReference>
<protein>
    <submittedName>
        <fullName evidence="2">Uncharacterized protein</fullName>
    </submittedName>
</protein>
<accession>A0AAE1MSX1</accession>
<feature type="compositionally biased region" description="Low complexity" evidence="1">
    <location>
        <begin position="106"/>
        <end position="133"/>
    </location>
</feature>
<feature type="compositionally biased region" description="Low complexity" evidence="1">
    <location>
        <begin position="1"/>
        <end position="12"/>
    </location>
</feature>
<feature type="compositionally biased region" description="Polar residues" evidence="1">
    <location>
        <begin position="22"/>
        <end position="40"/>
    </location>
</feature>
<feature type="region of interest" description="Disordered" evidence="1">
    <location>
        <begin position="1"/>
        <end position="155"/>
    </location>
</feature>
<keyword evidence="3" id="KW-1185">Reference proteome</keyword>
<evidence type="ECO:0000256" key="1">
    <source>
        <dbReference type="SAM" id="MobiDB-lite"/>
    </source>
</evidence>
<reference evidence="2" key="1">
    <citation type="submission" date="2023-10" db="EMBL/GenBank/DDBJ databases">
        <title>Chromosome-level genome of the transformable northern wattle, Acacia crassicarpa.</title>
        <authorList>
            <person name="Massaro I."/>
            <person name="Sinha N.R."/>
            <person name="Poethig S."/>
            <person name="Leichty A.R."/>
        </authorList>
    </citation>
    <scope>NUCLEOTIDE SEQUENCE</scope>
    <source>
        <strain evidence="2">Acra3RX</strain>
        <tissue evidence="2">Leaf</tissue>
    </source>
</reference>
<dbReference type="AlphaFoldDB" id="A0AAE1MSX1"/>
<feature type="compositionally biased region" description="Low complexity" evidence="1">
    <location>
        <begin position="71"/>
        <end position="91"/>
    </location>
</feature>
<comment type="caution">
    <text evidence="2">The sequence shown here is derived from an EMBL/GenBank/DDBJ whole genome shotgun (WGS) entry which is preliminary data.</text>
</comment>
<feature type="compositionally biased region" description="Low complexity" evidence="1">
    <location>
        <begin position="41"/>
        <end position="64"/>
    </location>
</feature>
<evidence type="ECO:0000313" key="2">
    <source>
        <dbReference type="EMBL" id="KAK4276924.1"/>
    </source>
</evidence>
<sequence>MASPGNPNQQPQQHHHHQQQQTGYDLQNLFKPSSNPQILNSSPSFPALSSSSSSSSYPTPSSSSYPPPTGIYPYYPHYLPYQTNLQQQQKQEQPRILPHLPQMQVPSRPMFQSPSPSSSPVIPSSPNPSNNSSGARLMAFLGTQQNPSSPGPEPT</sequence>
<organism evidence="2 3">
    <name type="scientific">Acacia crassicarpa</name>
    <name type="common">northern wattle</name>
    <dbReference type="NCBI Taxonomy" id="499986"/>
    <lineage>
        <taxon>Eukaryota</taxon>
        <taxon>Viridiplantae</taxon>
        <taxon>Streptophyta</taxon>
        <taxon>Embryophyta</taxon>
        <taxon>Tracheophyta</taxon>
        <taxon>Spermatophyta</taxon>
        <taxon>Magnoliopsida</taxon>
        <taxon>eudicotyledons</taxon>
        <taxon>Gunneridae</taxon>
        <taxon>Pentapetalae</taxon>
        <taxon>rosids</taxon>
        <taxon>fabids</taxon>
        <taxon>Fabales</taxon>
        <taxon>Fabaceae</taxon>
        <taxon>Caesalpinioideae</taxon>
        <taxon>mimosoid clade</taxon>
        <taxon>Acacieae</taxon>
        <taxon>Acacia</taxon>
    </lineage>
</organism>
<name>A0AAE1MSX1_9FABA</name>
<gene>
    <name evidence="2" type="ORF">QN277_015013</name>
</gene>
<evidence type="ECO:0000313" key="3">
    <source>
        <dbReference type="Proteomes" id="UP001293593"/>
    </source>
</evidence>